<feature type="compositionally biased region" description="Polar residues" evidence="2">
    <location>
        <begin position="367"/>
        <end position="377"/>
    </location>
</feature>
<gene>
    <name evidence="3" type="ORF">ILUMI_03342</name>
</gene>
<feature type="region of interest" description="Disordered" evidence="2">
    <location>
        <begin position="346"/>
        <end position="414"/>
    </location>
</feature>
<feature type="compositionally biased region" description="Basic and acidic residues" evidence="2">
    <location>
        <begin position="488"/>
        <end position="497"/>
    </location>
</feature>
<accession>A0A8K0GMA0</accession>
<dbReference type="AlphaFoldDB" id="A0A8K0GMA0"/>
<reference evidence="3" key="1">
    <citation type="submission" date="2019-08" db="EMBL/GenBank/DDBJ databases">
        <title>The genome of the North American firefly Photinus pyralis.</title>
        <authorList>
            <consortium name="Photinus pyralis genome working group"/>
            <person name="Fallon T.R."/>
            <person name="Sander Lower S.E."/>
            <person name="Weng J.-K."/>
        </authorList>
    </citation>
    <scope>NUCLEOTIDE SEQUENCE</scope>
    <source>
        <strain evidence="3">TRF0915ILg1</strain>
        <tissue evidence="3">Whole body</tissue>
    </source>
</reference>
<evidence type="ECO:0000313" key="3">
    <source>
        <dbReference type="EMBL" id="KAF2902848.1"/>
    </source>
</evidence>
<protein>
    <submittedName>
        <fullName evidence="3">Uncharacterized protein</fullName>
    </submittedName>
</protein>
<feature type="compositionally biased region" description="Low complexity" evidence="2">
    <location>
        <begin position="378"/>
        <end position="393"/>
    </location>
</feature>
<organism evidence="3 4">
    <name type="scientific">Ignelater luminosus</name>
    <name type="common">Cucubano</name>
    <name type="synonym">Pyrophorus luminosus</name>
    <dbReference type="NCBI Taxonomy" id="2038154"/>
    <lineage>
        <taxon>Eukaryota</taxon>
        <taxon>Metazoa</taxon>
        <taxon>Ecdysozoa</taxon>
        <taxon>Arthropoda</taxon>
        <taxon>Hexapoda</taxon>
        <taxon>Insecta</taxon>
        <taxon>Pterygota</taxon>
        <taxon>Neoptera</taxon>
        <taxon>Endopterygota</taxon>
        <taxon>Coleoptera</taxon>
        <taxon>Polyphaga</taxon>
        <taxon>Elateriformia</taxon>
        <taxon>Elateroidea</taxon>
        <taxon>Elateridae</taxon>
        <taxon>Agrypninae</taxon>
        <taxon>Pyrophorini</taxon>
        <taxon>Ignelater</taxon>
    </lineage>
</organism>
<proteinExistence type="predicted"/>
<dbReference type="Proteomes" id="UP000801492">
    <property type="component" value="Unassembled WGS sequence"/>
</dbReference>
<comment type="caution">
    <text evidence="3">The sequence shown here is derived from an EMBL/GenBank/DDBJ whole genome shotgun (WGS) entry which is preliminary data.</text>
</comment>
<feature type="region of interest" description="Disordered" evidence="2">
    <location>
        <begin position="476"/>
        <end position="504"/>
    </location>
</feature>
<name>A0A8K0GMA0_IGNLU</name>
<sequence>MPKSNPKLNSTKASKVRSVTKATQIQVSSKNAYAQTNKLENCICKNKNGEILVNEKNRDLRIDMLLEENMNLHKKLETLQEQIKVDYLETQQKVFTAEYNADISTARYEARQENLNDKISLLQNKLEEQQQKLYNEEKNIETMKSLLTVQTLNYLSLQKHVISKHMNKCKAMIDDLSAVLPRLSSTTIPPYDECYAQFENWKLELAKTEECLLIFNEYHKQIMNSIYTCNFLDIPHPPEIINELVEYRDVLHDNFSLAVNSLLKDLYHYQHQNQQFHQQYAQWYNSYERVNMQRAVVAAAPLRYYPIVPQNIQPSLPTDIQPSLPTYGVPRGGITVKPTTQIVTDSAAPVLSQTRNNVAASDCRANSPPNSTGNGRTSPSASSEKNRSSSASNKLEHDTKSNQTIKEPSETFEKTDLISFSQPTETESLRNLSQEPALTQNVDLLSKTDTNEYFCDSTTGSQSNDDLLGDANETQNYNEETETSEVWYAKEDTNNESEREDSDYDTAIQDKQEGNESKGSVSNFTNQSHTNAAYAENFFLVPPARFESTNDSSVKQQEVESQFLIPPAKFESVDSNSKQSTRETQFLASFAKLGKSNDSNTKQEMVENQCAANELTPISKDDEDIYAGLPEALKKSSASFCALFIFIRDSLPDIDQMEVLSVLKQVRRGMGGFSGKTRGTILNAIKEEIYLEKNKCRNFDDKPKVL</sequence>
<keyword evidence="4" id="KW-1185">Reference proteome</keyword>
<evidence type="ECO:0000313" key="4">
    <source>
        <dbReference type="Proteomes" id="UP000801492"/>
    </source>
</evidence>
<evidence type="ECO:0000256" key="2">
    <source>
        <dbReference type="SAM" id="MobiDB-lite"/>
    </source>
</evidence>
<keyword evidence="1" id="KW-0175">Coiled coil</keyword>
<feature type="coiled-coil region" evidence="1">
    <location>
        <begin position="62"/>
        <end position="146"/>
    </location>
</feature>
<dbReference type="EMBL" id="VTPC01001170">
    <property type="protein sequence ID" value="KAF2902848.1"/>
    <property type="molecule type" value="Genomic_DNA"/>
</dbReference>
<dbReference type="OrthoDB" id="8194935at2759"/>
<evidence type="ECO:0000256" key="1">
    <source>
        <dbReference type="SAM" id="Coils"/>
    </source>
</evidence>